<dbReference type="GO" id="GO:0003677">
    <property type="term" value="F:DNA binding"/>
    <property type="evidence" value="ECO:0007669"/>
    <property type="project" value="UniProtKB-KW"/>
</dbReference>
<evidence type="ECO:0000256" key="3">
    <source>
        <dbReference type="ARBA" id="ARBA00023163"/>
    </source>
</evidence>
<dbReference type="OrthoDB" id="7584044at2"/>
<dbReference type="EMBL" id="LCYG01000083">
    <property type="protein sequence ID" value="KLK90491.1"/>
    <property type="molecule type" value="Genomic_DNA"/>
</dbReference>
<dbReference type="SUPFAM" id="SSF46785">
    <property type="entry name" value="Winged helix' DNA-binding domain"/>
    <property type="match status" value="1"/>
</dbReference>
<keyword evidence="6" id="KW-1185">Reference proteome</keyword>
<dbReference type="RefSeq" id="WP_047191820.1">
    <property type="nucleotide sequence ID" value="NZ_LCYG01000083.1"/>
</dbReference>
<proteinExistence type="predicted"/>
<gene>
    <name evidence="5" type="ORF">AA309_25435</name>
</gene>
<protein>
    <submittedName>
        <fullName evidence="5">Crp/Fnr family transcriptional regulator</fullName>
    </submittedName>
</protein>
<dbReference type="InterPro" id="IPR000595">
    <property type="entry name" value="cNMP-bd_dom"/>
</dbReference>
<organism evidence="5 6">
    <name type="scientific">Microvirga vignae</name>
    <dbReference type="NCBI Taxonomy" id="1225564"/>
    <lineage>
        <taxon>Bacteria</taxon>
        <taxon>Pseudomonadati</taxon>
        <taxon>Pseudomonadota</taxon>
        <taxon>Alphaproteobacteria</taxon>
        <taxon>Hyphomicrobiales</taxon>
        <taxon>Methylobacteriaceae</taxon>
        <taxon>Microvirga</taxon>
    </lineage>
</organism>
<keyword evidence="2" id="KW-0238">DNA-binding</keyword>
<dbReference type="GO" id="GO:0006355">
    <property type="term" value="P:regulation of DNA-templated transcription"/>
    <property type="evidence" value="ECO:0007669"/>
    <property type="project" value="InterPro"/>
</dbReference>
<feature type="domain" description="HTH crp-type" evidence="4">
    <location>
        <begin position="149"/>
        <end position="219"/>
    </location>
</feature>
<dbReference type="InterPro" id="IPR012318">
    <property type="entry name" value="HTH_CRP"/>
</dbReference>
<dbReference type="Pfam" id="PF13545">
    <property type="entry name" value="HTH_Crp_2"/>
    <property type="match status" value="1"/>
</dbReference>
<keyword evidence="1" id="KW-0805">Transcription regulation</keyword>
<dbReference type="AlphaFoldDB" id="A0A0H1R6P0"/>
<evidence type="ECO:0000256" key="2">
    <source>
        <dbReference type="ARBA" id="ARBA00023125"/>
    </source>
</evidence>
<evidence type="ECO:0000259" key="4">
    <source>
        <dbReference type="PROSITE" id="PS51063"/>
    </source>
</evidence>
<dbReference type="Pfam" id="PF00027">
    <property type="entry name" value="cNMP_binding"/>
    <property type="match status" value="1"/>
</dbReference>
<dbReference type="SMART" id="SM00100">
    <property type="entry name" value="cNMP"/>
    <property type="match status" value="1"/>
</dbReference>
<dbReference type="InterPro" id="IPR036388">
    <property type="entry name" value="WH-like_DNA-bd_sf"/>
</dbReference>
<dbReference type="Gene3D" id="2.60.120.10">
    <property type="entry name" value="Jelly Rolls"/>
    <property type="match status" value="1"/>
</dbReference>
<evidence type="ECO:0000313" key="5">
    <source>
        <dbReference type="EMBL" id="KLK90491.1"/>
    </source>
</evidence>
<dbReference type="SUPFAM" id="SSF51206">
    <property type="entry name" value="cAMP-binding domain-like"/>
    <property type="match status" value="1"/>
</dbReference>
<dbReference type="InterPro" id="IPR036390">
    <property type="entry name" value="WH_DNA-bd_sf"/>
</dbReference>
<dbReference type="PATRIC" id="fig|1225564.3.peg.6646"/>
<accession>A0A0H1R6P0</accession>
<keyword evidence="3" id="KW-0804">Transcription</keyword>
<sequence length="239" mass="27491">MISRLIRRLERYDFLSDEEKQVLKGAVARTKEVPADEDLVREGDRPTDSTLLLDGFAARYKLLRNGKRQITALHVPGDFVDLHSFLQKRMDHGVVAFTPCRIGLVPHSTLRKITDQHLHLSRLLWLTTLIDAATHREWLVAMGRRPAFNQIAHLLCELFLRLQTVGLTQEMSFELPLTQAELGDVLGLSTVHVNRIIKELRTKELVTWRGDTVTIEDWLRLQGVAEFDPTFLNLENEPR</sequence>
<dbReference type="CDD" id="cd00038">
    <property type="entry name" value="CAP_ED"/>
    <property type="match status" value="1"/>
</dbReference>
<name>A0A0H1R6P0_9HYPH</name>
<dbReference type="STRING" id="1225564.AA309_25435"/>
<evidence type="ECO:0000313" key="6">
    <source>
        <dbReference type="Proteomes" id="UP000035489"/>
    </source>
</evidence>
<dbReference type="Gene3D" id="1.10.10.10">
    <property type="entry name" value="Winged helix-like DNA-binding domain superfamily/Winged helix DNA-binding domain"/>
    <property type="match status" value="1"/>
</dbReference>
<dbReference type="InterPro" id="IPR018490">
    <property type="entry name" value="cNMP-bd_dom_sf"/>
</dbReference>
<dbReference type="Proteomes" id="UP000035489">
    <property type="component" value="Unassembled WGS sequence"/>
</dbReference>
<comment type="caution">
    <text evidence="5">The sequence shown here is derived from an EMBL/GenBank/DDBJ whole genome shotgun (WGS) entry which is preliminary data.</text>
</comment>
<dbReference type="PROSITE" id="PS51063">
    <property type="entry name" value="HTH_CRP_2"/>
    <property type="match status" value="1"/>
</dbReference>
<dbReference type="SMART" id="SM00419">
    <property type="entry name" value="HTH_CRP"/>
    <property type="match status" value="1"/>
</dbReference>
<reference evidence="5 6" key="1">
    <citation type="submission" date="2015-05" db="EMBL/GenBank/DDBJ databases">
        <title>Draft genome sequence of Microvirga vignae strain BR3299, a novel nitrogen fixing bacteria isolated from Brazil semi-aired region.</title>
        <authorList>
            <person name="Zilli J.E."/>
            <person name="Passos S.R."/>
            <person name="Leite J."/>
            <person name="Baldani J.I."/>
            <person name="Xavier G.R."/>
            <person name="Rumjaneck N.G."/>
            <person name="Simoes-Araujo J.L."/>
        </authorList>
    </citation>
    <scope>NUCLEOTIDE SEQUENCE [LARGE SCALE GENOMIC DNA]</scope>
    <source>
        <strain evidence="5 6">BR3299</strain>
    </source>
</reference>
<dbReference type="InterPro" id="IPR014710">
    <property type="entry name" value="RmlC-like_jellyroll"/>
</dbReference>
<evidence type="ECO:0000256" key="1">
    <source>
        <dbReference type="ARBA" id="ARBA00023015"/>
    </source>
</evidence>